<gene>
    <name evidence="2" type="ORF">GCM10022291_19250</name>
</gene>
<evidence type="ECO:0008006" key="4">
    <source>
        <dbReference type="Google" id="ProtNLM"/>
    </source>
</evidence>
<dbReference type="RefSeq" id="WP_344787993.1">
    <property type="nucleotide sequence ID" value="NZ_BAABCA010000004.1"/>
</dbReference>
<keyword evidence="3" id="KW-1185">Reference proteome</keyword>
<reference evidence="3" key="1">
    <citation type="journal article" date="2019" name="Int. J. Syst. Evol. Microbiol.">
        <title>The Global Catalogue of Microorganisms (GCM) 10K type strain sequencing project: providing services to taxonomists for standard genome sequencing and annotation.</title>
        <authorList>
            <consortium name="The Broad Institute Genomics Platform"/>
            <consortium name="The Broad Institute Genome Sequencing Center for Infectious Disease"/>
            <person name="Wu L."/>
            <person name="Ma J."/>
        </authorList>
    </citation>
    <scope>NUCLEOTIDE SEQUENCE [LARGE SCALE GENOMIC DNA]</scope>
    <source>
        <strain evidence="3">JCM 17630</strain>
    </source>
</reference>
<dbReference type="EMBL" id="BAABCA010000004">
    <property type="protein sequence ID" value="GAA4235982.1"/>
    <property type="molecule type" value="Genomic_DNA"/>
</dbReference>
<keyword evidence="1" id="KW-0472">Membrane</keyword>
<proteinExistence type="predicted"/>
<evidence type="ECO:0000313" key="3">
    <source>
        <dbReference type="Proteomes" id="UP001501496"/>
    </source>
</evidence>
<feature type="transmembrane region" description="Helical" evidence="1">
    <location>
        <begin position="209"/>
        <end position="228"/>
    </location>
</feature>
<evidence type="ECO:0000256" key="1">
    <source>
        <dbReference type="SAM" id="Phobius"/>
    </source>
</evidence>
<dbReference type="Proteomes" id="UP001501496">
    <property type="component" value="Unassembled WGS sequence"/>
</dbReference>
<feature type="transmembrane region" description="Helical" evidence="1">
    <location>
        <begin position="339"/>
        <end position="359"/>
    </location>
</feature>
<feature type="transmembrane region" description="Helical" evidence="1">
    <location>
        <begin position="371"/>
        <end position="393"/>
    </location>
</feature>
<name>A0ABP8C9A5_9FLAO</name>
<feature type="transmembrane region" description="Helical" evidence="1">
    <location>
        <begin position="145"/>
        <end position="165"/>
    </location>
</feature>
<feature type="transmembrane region" description="Helical" evidence="1">
    <location>
        <begin position="115"/>
        <end position="133"/>
    </location>
</feature>
<organism evidence="2 3">
    <name type="scientific">Postechiella marina</name>
    <dbReference type="NCBI Taxonomy" id="943941"/>
    <lineage>
        <taxon>Bacteria</taxon>
        <taxon>Pseudomonadati</taxon>
        <taxon>Bacteroidota</taxon>
        <taxon>Flavobacteriia</taxon>
        <taxon>Flavobacteriales</taxon>
        <taxon>Flavobacteriaceae</taxon>
        <taxon>Postechiella</taxon>
    </lineage>
</organism>
<accession>A0ABP8C9A5</accession>
<protein>
    <recommendedName>
        <fullName evidence="4">Glycosyltransferase RgtA/B/C/D-like domain-containing protein</fullName>
    </recommendedName>
</protein>
<feature type="transmembrane region" description="Helical" evidence="1">
    <location>
        <begin position="171"/>
        <end position="202"/>
    </location>
</feature>
<comment type="caution">
    <text evidence="2">The sequence shown here is derived from an EMBL/GenBank/DDBJ whole genome shotgun (WGS) entry which is preliminary data.</text>
</comment>
<feature type="transmembrane region" description="Helical" evidence="1">
    <location>
        <begin position="399"/>
        <end position="424"/>
    </location>
</feature>
<sequence>MPIKSFTILIISVLILLTPKFYYLYLSLDSNKYTEKSVYNSGDETHYLLLAKNLSENFVYADNGSNTPTESAVWRSPIWPIILAALFAITNQIFSLILLKFIMELTLIALALSLYYKYGGIKYKFIFPFLLLLIEPQYIKYSLTFLSESITSIFILILVICFLLFSNSRKYSISIIVCALIVFYCHPVSAFFVGFLLLFYGLLNLKKSFWRVLCHALIFISVFSIWPIRNHLTFNKGFFITASQGATFSKGWNKNVISKFNNCDGDLANEGLNLDYLSLKDEDTKNLSVLDKSKLYKKATFTFLKASSYSEILKIILVKIKSNFNPFMEKSKDVFLEKIAVPFRFLYCFVFIQTLYFLLFKKEELIVSNRYKVSIAILAILLGQVFMSVYIYTGLRFNAIYSLVLLFLSIVFNMNLINKLFILIGSKYKSISR</sequence>
<feature type="transmembrane region" description="Helical" evidence="1">
    <location>
        <begin position="81"/>
        <end position="103"/>
    </location>
</feature>
<evidence type="ECO:0000313" key="2">
    <source>
        <dbReference type="EMBL" id="GAA4235982.1"/>
    </source>
</evidence>
<keyword evidence="1" id="KW-1133">Transmembrane helix</keyword>
<feature type="transmembrane region" description="Helical" evidence="1">
    <location>
        <begin position="6"/>
        <end position="26"/>
    </location>
</feature>
<keyword evidence="1" id="KW-0812">Transmembrane</keyword>